<gene>
    <name evidence="2" type="ORF">TorRG33x02_227970</name>
</gene>
<evidence type="ECO:0000313" key="2">
    <source>
        <dbReference type="EMBL" id="PON81446.1"/>
    </source>
</evidence>
<proteinExistence type="predicted"/>
<keyword evidence="2" id="KW-0378">Hydrolase</keyword>
<dbReference type="PANTHER" id="PTHR17630:SF44">
    <property type="entry name" value="PROTEIN AIM2"/>
    <property type="match status" value="1"/>
</dbReference>
<dbReference type="Pfam" id="PF01738">
    <property type="entry name" value="DLH"/>
    <property type="match status" value="1"/>
</dbReference>
<name>A0A2P5E7F5_TREOI</name>
<dbReference type="Proteomes" id="UP000237000">
    <property type="component" value="Unassembled WGS sequence"/>
</dbReference>
<comment type="caution">
    <text evidence="2">The sequence shown here is derived from an EMBL/GenBank/DDBJ whole genome shotgun (WGS) entry which is preliminary data.</text>
</comment>
<protein>
    <submittedName>
        <fullName evidence="2">Dienelactone hydrolase</fullName>
    </submittedName>
</protein>
<sequence length="226" mass="24711">MAGAGCVELLGGLNTYVSGSPTSIFAILFVSTIYGYDAPNIRLVADKFAAAGFYVAVPDFFYGDPFVSEDINGPEQVWIKKHEEDKGVEDAKSVIEALKSKGFAAIGAAGFCWGGKVVAGLAKSKAYIEVAELLHPTRVTLDDIKEVNVPIEILGAEYDDLAPPALLKQYQEILAARAHEVDSYVEIFPNVAHGWTLRYNLDDEAAVNSANEAHKKMLEWFFKYLK</sequence>
<dbReference type="Gene3D" id="3.40.50.1820">
    <property type="entry name" value="alpha/beta hydrolase"/>
    <property type="match status" value="1"/>
</dbReference>
<dbReference type="AlphaFoldDB" id="A0A2P5E7F5"/>
<keyword evidence="3" id="KW-1185">Reference proteome</keyword>
<dbReference type="STRING" id="63057.A0A2P5E7F5"/>
<dbReference type="OrthoDB" id="17560at2759"/>
<dbReference type="InterPro" id="IPR002925">
    <property type="entry name" value="Dienelactn_hydro"/>
</dbReference>
<dbReference type="GO" id="GO:0016787">
    <property type="term" value="F:hydrolase activity"/>
    <property type="evidence" value="ECO:0007669"/>
    <property type="project" value="UniProtKB-KW"/>
</dbReference>
<reference evidence="3" key="1">
    <citation type="submission" date="2016-06" db="EMBL/GenBank/DDBJ databases">
        <title>Parallel loss of symbiosis genes in relatives of nitrogen-fixing non-legume Parasponia.</title>
        <authorList>
            <person name="Van Velzen R."/>
            <person name="Holmer R."/>
            <person name="Bu F."/>
            <person name="Rutten L."/>
            <person name="Van Zeijl A."/>
            <person name="Liu W."/>
            <person name="Santuari L."/>
            <person name="Cao Q."/>
            <person name="Sharma T."/>
            <person name="Shen D."/>
            <person name="Roswanjaya Y."/>
            <person name="Wardhani T."/>
            <person name="Kalhor M.S."/>
            <person name="Jansen J."/>
            <person name="Van den Hoogen J."/>
            <person name="Gungor B."/>
            <person name="Hartog M."/>
            <person name="Hontelez J."/>
            <person name="Verver J."/>
            <person name="Yang W.-C."/>
            <person name="Schijlen E."/>
            <person name="Repin R."/>
            <person name="Schilthuizen M."/>
            <person name="Schranz E."/>
            <person name="Heidstra R."/>
            <person name="Miyata K."/>
            <person name="Fedorova E."/>
            <person name="Kohlen W."/>
            <person name="Bisseling T."/>
            <person name="Smit S."/>
            <person name="Geurts R."/>
        </authorList>
    </citation>
    <scope>NUCLEOTIDE SEQUENCE [LARGE SCALE GENOMIC DNA]</scope>
    <source>
        <strain evidence="3">cv. RG33-2</strain>
    </source>
</reference>
<feature type="domain" description="Dienelactone hydrolase" evidence="1">
    <location>
        <begin position="15"/>
        <end position="224"/>
    </location>
</feature>
<accession>A0A2P5E7F5</accession>
<evidence type="ECO:0000313" key="3">
    <source>
        <dbReference type="Proteomes" id="UP000237000"/>
    </source>
</evidence>
<dbReference type="InParanoid" id="A0A2P5E7F5"/>
<dbReference type="EMBL" id="JXTC01000217">
    <property type="protein sequence ID" value="PON81446.1"/>
    <property type="molecule type" value="Genomic_DNA"/>
</dbReference>
<dbReference type="PANTHER" id="PTHR17630">
    <property type="entry name" value="DIENELACTONE HYDROLASE"/>
    <property type="match status" value="1"/>
</dbReference>
<evidence type="ECO:0000259" key="1">
    <source>
        <dbReference type="Pfam" id="PF01738"/>
    </source>
</evidence>
<dbReference type="InterPro" id="IPR029058">
    <property type="entry name" value="AB_hydrolase_fold"/>
</dbReference>
<organism evidence="2 3">
    <name type="scientific">Trema orientale</name>
    <name type="common">Charcoal tree</name>
    <name type="synonym">Celtis orientalis</name>
    <dbReference type="NCBI Taxonomy" id="63057"/>
    <lineage>
        <taxon>Eukaryota</taxon>
        <taxon>Viridiplantae</taxon>
        <taxon>Streptophyta</taxon>
        <taxon>Embryophyta</taxon>
        <taxon>Tracheophyta</taxon>
        <taxon>Spermatophyta</taxon>
        <taxon>Magnoliopsida</taxon>
        <taxon>eudicotyledons</taxon>
        <taxon>Gunneridae</taxon>
        <taxon>Pentapetalae</taxon>
        <taxon>rosids</taxon>
        <taxon>fabids</taxon>
        <taxon>Rosales</taxon>
        <taxon>Cannabaceae</taxon>
        <taxon>Trema</taxon>
    </lineage>
</organism>
<dbReference type="SUPFAM" id="SSF53474">
    <property type="entry name" value="alpha/beta-Hydrolases"/>
    <property type="match status" value="1"/>
</dbReference>